<feature type="compositionally biased region" description="Acidic residues" evidence="1">
    <location>
        <begin position="144"/>
        <end position="157"/>
    </location>
</feature>
<accession>A0A6C0IKF9</accession>
<organism evidence="2">
    <name type="scientific">viral metagenome</name>
    <dbReference type="NCBI Taxonomy" id="1070528"/>
    <lineage>
        <taxon>unclassified sequences</taxon>
        <taxon>metagenomes</taxon>
        <taxon>organismal metagenomes</taxon>
    </lineage>
</organism>
<feature type="region of interest" description="Disordered" evidence="1">
    <location>
        <begin position="386"/>
        <end position="420"/>
    </location>
</feature>
<evidence type="ECO:0008006" key="3">
    <source>
        <dbReference type="Google" id="ProtNLM"/>
    </source>
</evidence>
<dbReference type="AlphaFoldDB" id="A0A6C0IKF9"/>
<reference evidence="2" key="1">
    <citation type="journal article" date="2020" name="Nature">
        <title>Giant virus diversity and host interactions through global metagenomics.</title>
        <authorList>
            <person name="Schulz F."/>
            <person name="Roux S."/>
            <person name="Paez-Espino D."/>
            <person name="Jungbluth S."/>
            <person name="Walsh D.A."/>
            <person name="Denef V.J."/>
            <person name="McMahon K.D."/>
            <person name="Konstantinidis K.T."/>
            <person name="Eloe-Fadrosh E.A."/>
            <person name="Kyrpides N.C."/>
            <person name="Woyke T."/>
        </authorList>
    </citation>
    <scope>NUCLEOTIDE SEQUENCE</scope>
    <source>
        <strain evidence="2">GVMAG-M-3300024252-29</strain>
    </source>
</reference>
<name>A0A6C0IKF9_9ZZZZ</name>
<feature type="compositionally biased region" description="Basic residues" evidence="1">
    <location>
        <begin position="522"/>
        <end position="558"/>
    </location>
</feature>
<proteinExistence type="predicted"/>
<feature type="compositionally biased region" description="Polar residues" evidence="1">
    <location>
        <begin position="395"/>
        <end position="406"/>
    </location>
</feature>
<evidence type="ECO:0000313" key="2">
    <source>
        <dbReference type="EMBL" id="QHT93462.1"/>
    </source>
</evidence>
<sequence>MAPKKQWANPMREREKYRQVEFNVDGNDYILEVPDGVTTNVIMNNVKKNKPLYEKMASLAKERGYDVDKDTPPMPEVSKEKYVELIRDAKIALSDGWRQSEKIYIKNMADIRGAPYASIYPANKSGTIRKKCSRKKSGPPAAGDEPDEDCDDDNEDENPGKMPAPAPATSSSSSAMPMRTPADNPYRTQYTDSMGRVSVTYIANDPKYKERYAMDQYFNKVYFFEDHRKHYHDPLNHRPTQIGYIEGPGLPGSGERMDYMKAVSGETQKGFNISAGDTVHGGMFIYLLKPANKLVIMQDVIKAMEDEKERKEQAKHQAWVDSLTSVTYKGKKIYYEPYDERSGTYELYDNTIEDGVYTNIGDYYPDSNRNPVFDEKKLENFGIQYTGYDTDSDASESVKSENSSTNNHDDDDYFDPHDDIPRFHPSEMVSTAAVAPPPAVAVAPSEPEPEHPPLPLPDGWRLRWSRSKNMWTFIDLATGVGQFNPPGKGNDWRAYVSRTHNRWYYSNPKTKENEWIVSTGGKRSKKKATRRKNKSKKGKKTKKSRSLKKTKKSRKGKNTKILKITLRKIGKKNVRHHYTLDATSKKRHMAIAEGVNKEAKKTNRTRKQAAVAKKARLNVLRMYRKNNNPKQCNIITRDMEYIDNKYKLGKTVNICKK</sequence>
<feature type="region of interest" description="Disordered" evidence="1">
    <location>
        <begin position="516"/>
        <end position="558"/>
    </location>
</feature>
<evidence type="ECO:0000256" key="1">
    <source>
        <dbReference type="SAM" id="MobiDB-lite"/>
    </source>
</evidence>
<protein>
    <recommendedName>
        <fullName evidence="3">WW domain-containing protein</fullName>
    </recommendedName>
</protein>
<feature type="region of interest" description="Disordered" evidence="1">
    <location>
        <begin position="129"/>
        <end position="190"/>
    </location>
</feature>
<dbReference type="EMBL" id="MN740207">
    <property type="protein sequence ID" value="QHT93462.1"/>
    <property type="molecule type" value="Genomic_DNA"/>
</dbReference>
<feature type="compositionally biased region" description="Low complexity" evidence="1">
    <location>
        <begin position="167"/>
        <end position="182"/>
    </location>
</feature>